<reference evidence="2" key="1">
    <citation type="submission" date="2023-06" db="EMBL/GenBank/DDBJ databases">
        <title>Genome-scale phylogeny and comparative genomics of the fungal order Sordariales.</title>
        <authorList>
            <consortium name="Lawrence Berkeley National Laboratory"/>
            <person name="Hensen N."/>
            <person name="Bonometti L."/>
            <person name="Westerberg I."/>
            <person name="Brannstrom I.O."/>
            <person name="Guillou S."/>
            <person name="Cros-Aarteil S."/>
            <person name="Calhoun S."/>
            <person name="Haridas S."/>
            <person name="Kuo A."/>
            <person name="Mondo S."/>
            <person name="Pangilinan J."/>
            <person name="Riley R."/>
            <person name="Labutti K."/>
            <person name="Andreopoulos B."/>
            <person name="Lipzen A."/>
            <person name="Chen C."/>
            <person name="Yanf M."/>
            <person name="Daum C."/>
            <person name="Ng V."/>
            <person name="Clum A."/>
            <person name="Steindorff A."/>
            <person name="Ohm R."/>
            <person name="Martin F."/>
            <person name="Silar P."/>
            <person name="Natvig D."/>
            <person name="Lalanne C."/>
            <person name="Gautier V."/>
            <person name="Ament-Velasquez S.L."/>
            <person name="Kruys A."/>
            <person name="Hutchinson M.I."/>
            <person name="Powell A.J."/>
            <person name="Barry K."/>
            <person name="Miller A.N."/>
            <person name="Grigoriev I.V."/>
            <person name="Debuchy R."/>
            <person name="Gladieux P."/>
            <person name="Thoren M.H."/>
            <person name="Johannesson H."/>
        </authorList>
    </citation>
    <scope>NUCLEOTIDE SEQUENCE</scope>
    <source>
        <strain evidence="2">CBS 606.72</strain>
    </source>
</reference>
<feature type="region of interest" description="Disordered" evidence="1">
    <location>
        <begin position="349"/>
        <end position="406"/>
    </location>
</feature>
<protein>
    <submittedName>
        <fullName evidence="2">Uncharacterized protein</fullName>
    </submittedName>
</protein>
<comment type="caution">
    <text evidence="2">The sequence shown here is derived from an EMBL/GenBank/DDBJ whole genome shotgun (WGS) entry which is preliminary data.</text>
</comment>
<sequence>MKPPKQKALSTALTAVAKQTPIMKTVQAGTGISGIFKIGETIKSVNEVSQSVNTFLPKVSQLVDSANAFIPTMQIMANSVVDSLRLTARFQNIAATAGIGANVILTYQGLKALHLIAAKLEDISTSLAAQTALTAQRDFPEYVHDMIRERLGQTANDPVCDHWFFLYHPDDDWYPKFYHLLEKKPVGAAFCGYTNQIDTIFVFMLAARRYVEGKMKDSGKGMKPVRFHLLIPAYQPILVAEALRVPEEIGDFVMEARTNSNKPFVWLNLPEEQRHYVMGIGQWNPTPLSWWDGVLSRVGLAQRPPSLGSPRTLGTRQEAAEDVDALAMVDDGREKGGELVKREGLEVVGSVDEGSKRHSTPLHHRQRRSERRGSRRSVEAERGERGVVSRRESRSEGKRERSSSVG</sequence>
<dbReference type="AlphaFoldDB" id="A0AA39WP87"/>
<dbReference type="EMBL" id="JAULSU010000004">
    <property type="protein sequence ID" value="KAK0619059.1"/>
    <property type="molecule type" value="Genomic_DNA"/>
</dbReference>
<name>A0AA39WP87_9PEZI</name>
<dbReference type="Proteomes" id="UP001175000">
    <property type="component" value="Unassembled WGS sequence"/>
</dbReference>
<evidence type="ECO:0000313" key="2">
    <source>
        <dbReference type="EMBL" id="KAK0619059.1"/>
    </source>
</evidence>
<dbReference type="Pfam" id="PF20219">
    <property type="entry name" value="DUF6579"/>
    <property type="match status" value="1"/>
</dbReference>
<keyword evidence="3" id="KW-1185">Reference proteome</keyword>
<dbReference type="InterPro" id="IPR046486">
    <property type="entry name" value="DUF6579"/>
</dbReference>
<accession>A0AA39WP87</accession>
<evidence type="ECO:0000313" key="3">
    <source>
        <dbReference type="Proteomes" id="UP001175000"/>
    </source>
</evidence>
<proteinExistence type="predicted"/>
<feature type="compositionally biased region" description="Basic and acidic residues" evidence="1">
    <location>
        <begin position="376"/>
        <end position="406"/>
    </location>
</feature>
<organism evidence="2 3">
    <name type="scientific">Immersiella caudata</name>
    <dbReference type="NCBI Taxonomy" id="314043"/>
    <lineage>
        <taxon>Eukaryota</taxon>
        <taxon>Fungi</taxon>
        <taxon>Dikarya</taxon>
        <taxon>Ascomycota</taxon>
        <taxon>Pezizomycotina</taxon>
        <taxon>Sordariomycetes</taxon>
        <taxon>Sordariomycetidae</taxon>
        <taxon>Sordariales</taxon>
        <taxon>Lasiosphaeriaceae</taxon>
        <taxon>Immersiella</taxon>
    </lineage>
</organism>
<feature type="compositionally biased region" description="Basic residues" evidence="1">
    <location>
        <begin position="357"/>
        <end position="375"/>
    </location>
</feature>
<evidence type="ECO:0000256" key="1">
    <source>
        <dbReference type="SAM" id="MobiDB-lite"/>
    </source>
</evidence>
<gene>
    <name evidence="2" type="ORF">B0T14DRAFT_430772</name>
</gene>